<evidence type="ECO:0000256" key="2">
    <source>
        <dbReference type="ARBA" id="ARBA00001936"/>
    </source>
</evidence>
<dbReference type="PANTHER" id="PTHR30387">
    <property type="entry name" value="MANNONATE DEHYDRATASE"/>
    <property type="match status" value="1"/>
</dbReference>
<keyword evidence="10 11" id="KW-0456">Lyase</keyword>
<evidence type="ECO:0000256" key="9">
    <source>
        <dbReference type="ARBA" id="ARBA00023211"/>
    </source>
</evidence>
<dbReference type="PANTHER" id="PTHR30387:SF2">
    <property type="entry name" value="MANNONATE DEHYDRATASE"/>
    <property type="match status" value="1"/>
</dbReference>
<evidence type="ECO:0000256" key="5">
    <source>
        <dbReference type="ARBA" id="ARBA00004892"/>
    </source>
</evidence>
<keyword evidence="8" id="KW-0408">Iron</keyword>
<keyword evidence="9" id="KW-0464">Manganese</keyword>
<name>A0AA49GPP0_9BACT</name>
<evidence type="ECO:0000256" key="8">
    <source>
        <dbReference type="ARBA" id="ARBA00023004"/>
    </source>
</evidence>
<dbReference type="SUPFAM" id="SSF51658">
    <property type="entry name" value="Xylose isomerase-like"/>
    <property type="match status" value="1"/>
</dbReference>
<comment type="cofactor">
    <cofactor evidence="2">
        <name>Mn(2+)</name>
        <dbReference type="ChEBI" id="CHEBI:29035"/>
    </cofactor>
</comment>
<dbReference type="EMBL" id="CP120682">
    <property type="protein sequence ID" value="WKN36465.1"/>
    <property type="molecule type" value="Genomic_DNA"/>
</dbReference>
<comment type="catalytic activity">
    <reaction evidence="1">
        <text>D-mannonate = 2-dehydro-3-deoxy-D-gluconate + H2O</text>
        <dbReference type="Rhea" id="RHEA:20097"/>
        <dbReference type="ChEBI" id="CHEBI:15377"/>
        <dbReference type="ChEBI" id="CHEBI:17767"/>
        <dbReference type="ChEBI" id="CHEBI:57990"/>
        <dbReference type="EC" id="4.2.1.8"/>
    </reaction>
</comment>
<evidence type="ECO:0000256" key="6">
    <source>
        <dbReference type="ARBA" id="ARBA00007389"/>
    </source>
</evidence>
<organism evidence="11">
    <name type="scientific">Roseihalotalea indica</name>
    <dbReference type="NCBI Taxonomy" id="2867963"/>
    <lineage>
        <taxon>Bacteria</taxon>
        <taxon>Pseudomonadati</taxon>
        <taxon>Bacteroidota</taxon>
        <taxon>Cytophagia</taxon>
        <taxon>Cytophagales</taxon>
        <taxon>Catalimonadaceae</taxon>
        <taxon>Roseihalotalea</taxon>
    </lineage>
</organism>
<dbReference type="GO" id="GO:0042840">
    <property type="term" value="P:D-glucuronate catabolic process"/>
    <property type="evidence" value="ECO:0007669"/>
    <property type="project" value="TreeGrafter"/>
</dbReference>
<evidence type="ECO:0000313" key="11">
    <source>
        <dbReference type="EMBL" id="WKN36465.1"/>
    </source>
</evidence>
<accession>A0AA49GPP0</accession>
<comment type="pathway">
    <text evidence="5">Carbohydrate metabolism; pentose and glucuronate interconversion.</text>
</comment>
<proteinExistence type="inferred from homology"/>
<dbReference type="GO" id="GO:0008927">
    <property type="term" value="F:mannonate dehydratase activity"/>
    <property type="evidence" value="ECO:0007669"/>
    <property type="project" value="UniProtKB-EC"/>
</dbReference>
<dbReference type="Gene3D" id="3.20.20.150">
    <property type="entry name" value="Divalent-metal-dependent TIM barrel enzymes"/>
    <property type="match status" value="1"/>
</dbReference>
<dbReference type="GO" id="GO:0008198">
    <property type="term" value="F:ferrous iron binding"/>
    <property type="evidence" value="ECO:0007669"/>
    <property type="project" value="TreeGrafter"/>
</dbReference>
<comment type="cofactor">
    <cofactor evidence="3">
        <name>Fe(2+)</name>
        <dbReference type="ChEBI" id="CHEBI:29033"/>
    </cofactor>
</comment>
<evidence type="ECO:0000256" key="7">
    <source>
        <dbReference type="ARBA" id="ARBA00012927"/>
    </source>
</evidence>
<dbReference type="AlphaFoldDB" id="A0AA49GPP0"/>
<dbReference type="InterPro" id="IPR004628">
    <property type="entry name" value="Man_deHydtase"/>
</dbReference>
<protein>
    <recommendedName>
        <fullName evidence="7">mannonate dehydratase</fullName>
        <ecNumber evidence="7">4.2.1.8</ecNumber>
    </recommendedName>
</protein>
<dbReference type="GO" id="GO:0030145">
    <property type="term" value="F:manganese ion binding"/>
    <property type="evidence" value="ECO:0007669"/>
    <property type="project" value="TreeGrafter"/>
</dbReference>
<reference evidence="11" key="1">
    <citation type="journal article" date="2023" name="Comput. Struct. Biotechnol. J.">
        <title>Discovery of a novel marine Bacteroidetes with a rich repertoire of carbohydrate-active enzymes.</title>
        <authorList>
            <person name="Chen B."/>
            <person name="Liu G."/>
            <person name="Chen Q."/>
            <person name="Wang H."/>
            <person name="Liu L."/>
            <person name="Tang K."/>
        </authorList>
    </citation>
    <scope>NUCLEOTIDE SEQUENCE</scope>
    <source>
        <strain evidence="11">TK19036</strain>
    </source>
</reference>
<comment type="function">
    <text evidence="4">Catalyzes the dehydration of D-mannonate.</text>
</comment>
<evidence type="ECO:0000256" key="3">
    <source>
        <dbReference type="ARBA" id="ARBA00001954"/>
    </source>
</evidence>
<dbReference type="InterPro" id="IPR036237">
    <property type="entry name" value="Xyl_isomerase-like_sf"/>
</dbReference>
<evidence type="ECO:0000256" key="1">
    <source>
        <dbReference type="ARBA" id="ARBA00001794"/>
    </source>
</evidence>
<evidence type="ECO:0000256" key="10">
    <source>
        <dbReference type="ARBA" id="ARBA00023239"/>
    </source>
</evidence>
<dbReference type="EC" id="4.2.1.8" evidence="7"/>
<evidence type="ECO:0000256" key="4">
    <source>
        <dbReference type="ARBA" id="ARBA00002713"/>
    </source>
</evidence>
<dbReference type="Pfam" id="PF03786">
    <property type="entry name" value="UxuA"/>
    <property type="match status" value="1"/>
</dbReference>
<sequence length="66" mass="7491">MSAFDIEDITAEEEITEYGKLTHADMWNNLEYFLKAVVPEAEKNGIKLAMHPDDPPIDSIRGIPFI</sequence>
<reference evidence="11" key="2">
    <citation type="journal article" date="2024" name="Antonie Van Leeuwenhoek">
        <title>Roseihalotalea indica gen. nov., sp. nov., a halophilic Bacteroidetes from mesopelagic Southwest Indian Ocean with higher carbohydrate metabolic potential.</title>
        <authorList>
            <person name="Chen B."/>
            <person name="Zhang M."/>
            <person name="Lin D."/>
            <person name="Ye J."/>
            <person name="Tang K."/>
        </authorList>
    </citation>
    <scope>NUCLEOTIDE SEQUENCE</scope>
    <source>
        <strain evidence="11">TK19036</strain>
    </source>
</reference>
<comment type="similarity">
    <text evidence="6">Belongs to the mannonate dehydratase family.</text>
</comment>
<gene>
    <name evidence="11" type="ORF">K4G66_29315</name>
</gene>